<accession>V9EYV8</accession>
<organism evidence="1 2">
    <name type="scientific">Phytophthora nicotianae P1569</name>
    <dbReference type="NCBI Taxonomy" id="1317065"/>
    <lineage>
        <taxon>Eukaryota</taxon>
        <taxon>Sar</taxon>
        <taxon>Stramenopiles</taxon>
        <taxon>Oomycota</taxon>
        <taxon>Peronosporomycetes</taxon>
        <taxon>Peronosporales</taxon>
        <taxon>Peronosporaceae</taxon>
        <taxon>Phytophthora</taxon>
    </lineage>
</organism>
<reference evidence="1 2" key="1">
    <citation type="submission" date="2013-11" db="EMBL/GenBank/DDBJ databases">
        <title>The Genome Sequence of Phytophthora parasitica P1569.</title>
        <authorList>
            <consortium name="The Broad Institute Genomics Platform"/>
            <person name="Russ C."/>
            <person name="Tyler B."/>
            <person name="Panabieres F."/>
            <person name="Shan W."/>
            <person name="Tripathy S."/>
            <person name="Grunwald N."/>
            <person name="Machado M."/>
            <person name="Johnson C.S."/>
            <person name="Arredondo F."/>
            <person name="Hong C."/>
            <person name="Coffey M."/>
            <person name="Young S.K."/>
            <person name="Zeng Q."/>
            <person name="Gargeya S."/>
            <person name="Fitzgerald M."/>
            <person name="Abouelleil A."/>
            <person name="Alvarado L."/>
            <person name="Chapman S.B."/>
            <person name="Gainer-Dewar J."/>
            <person name="Goldberg J."/>
            <person name="Griggs A."/>
            <person name="Gujja S."/>
            <person name="Hansen M."/>
            <person name="Howarth C."/>
            <person name="Imamovic A."/>
            <person name="Ireland A."/>
            <person name="Larimer J."/>
            <person name="McCowan C."/>
            <person name="Murphy C."/>
            <person name="Pearson M."/>
            <person name="Poon T.W."/>
            <person name="Priest M."/>
            <person name="Roberts A."/>
            <person name="Saif S."/>
            <person name="Shea T."/>
            <person name="Sykes S."/>
            <person name="Wortman J."/>
            <person name="Nusbaum C."/>
            <person name="Birren B."/>
        </authorList>
    </citation>
    <scope>NUCLEOTIDE SEQUENCE [LARGE SCALE GENOMIC DNA]</scope>
    <source>
        <strain evidence="1 2">P1569</strain>
    </source>
</reference>
<protein>
    <submittedName>
        <fullName evidence="1">Uncharacterized protein</fullName>
    </submittedName>
</protein>
<gene>
    <name evidence="1" type="ORF">F443_10833</name>
</gene>
<comment type="caution">
    <text evidence="1">The sequence shown here is derived from an EMBL/GenBank/DDBJ whole genome shotgun (WGS) entry which is preliminary data.</text>
</comment>
<name>V9EYV8_PHYNI</name>
<dbReference type="Proteomes" id="UP000018721">
    <property type="component" value="Unassembled WGS sequence"/>
</dbReference>
<keyword evidence="2" id="KW-1185">Reference proteome</keyword>
<evidence type="ECO:0000313" key="2">
    <source>
        <dbReference type="Proteomes" id="UP000018721"/>
    </source>
</evidence>
<dbReference type="EMBL" id="ANIZ01001835">
    <property type="protein sequence ID" value="ETI44455.1"/>
    <property type="molecule type" value="Genomic_DNA"/>
</dbReference>
<proteinExistence type="predicted"/>
<dbReference type="AlphaFoldDB" id="V9EYV8"/>
<dbReference type="HOGENOM" id="CLU_2627307_0_0_1"/>
<evidence type="ECO:0000313" key="1">
    <source>
        <dbReference type="EMBL" id="ETI44455.1"/>
    </source>
</evidence>
<sequence>MGTCADTTCARFSHDVLYTSAQSFQKRKELVQKWNSASCDITPHALKEFEKEKELVAHQTVQGDESLFYVLMPSIAAV</sequence>